<reference evidence="4" key="2">
    <citation type="submission" date="2021-01" db="EMBL/GenBank/DDBJ databases">
        <authorList>
            <person name="Hahn C.R."/>
            <person name="Youssef N.H."/>
            <person name="Elshahed M."/>
        </authorList>
    </citation>
    <scope>NUCLEOTIDE SEQUENCE</scope>
    <source>
        <strain evidence="4">Zod_Metabat.24</strain>
    </source>
</reference>
<evidence type="ECO:0000259" key="3">
    <source>
        <dbReference type="PROSITE" id="PS50977"/>
    </source>
</evidence>
<comment type="caution">
    <text evidence="4">The sequence shown here is derived from an EMBL/GenBank/DDBJ whole genome shotgun (WGS) entry which is preliminary data.</text>
</comment>
<dbReference type="SUPFAM" id="SSF46689">
    <property type="entry name" value="Homeodomain-like"/>
    <property type="match status" value="1"/>
</dbReference>
<dbReference type="InterPro" id="IPR001647">
    <property type="entry name" value="HTH_TetR"/>
</dbReference>
<feature type="DNA-binding region" description="H-T-H motif" evidence="2">
    <location>
        <begin position="44"/>
        <end position="63"/>
    </location>
</feature>
<proteinExistence type="predicted"/>
<dbReference type="EMBL" id="JAFGIX010000046">
    <property type="protein sequence ID" value="MBN1573355.1"/>
    <property type="molecule type" value="Genomic_DNA"/>
</dbReference>
<dbReference type="PRINTS" id="PR00455">
    <property type="entry name" value="HTHTETR"/>
</dbReference>
<dbReference type="Gene3D" id="1.10.10.60">
    <property type="entry name" value="Homeodomain-like"/>
    <property type="match status" value="1"/>
</dbReference>
<dbReference type="PROSITE" id="PS01081">
    <property type="entry name" value="HTH_TETR_1"/>
    <property type="match status" value="1"/>
</dbReference>
<gene>
    <name evidence="4" type="ORF">JW984_09195</name>
</gene>
<accession>A0A9D8KE14</accession>
<dbReference type="PANTHER" id="PTHR43479">
    <property type="entry name" value="ACREF/ENVCD OPERON REPRESSOR-RELATED"/>
    <property type="match status" value="1"/>
</dbReference>
<keyword evidence="1 2" id="KW-0238">DNA-binding</keyword>
<evidence type="ECO:0000313" key="5">
    <source>
        <dbReference type="Proteomes" id="UP000809273"/>
    </source>
</evidence>
<dbReference type="InterPro" id="IPR023772">
    <property type="entry name" value="DNA-bd_HTH_TetR-type_CS"/>
</dbReference>
<dbReference type="GO" id="GO:0003677">
    <property type="term" value="F:DNA binding"/>
    <property type="evidence" value="ECO:0007669"/>
    <property type="project" value="UniProtKB-UniRule"/>
</dbReference>
<evidence type="ECO:0000313" key="4">
    <source>
        <dbReference type="EMBL" id="MBN1573355.1"/>
    </source>
</evidence>
<dbReference type="Proteomes" id="UP000809273">
    <property type="component" value="Unassembled WGS sequence"/>
</dbReference>
<name>A0A9D8KE14_9DELT</name>
<evidence type="ECO:0000256" key="1">
    <source>
        <dbReference type="ARBA" id="ARBA00023125"/>
    </source>
</evidence>
<dbReference type="PROSITE" id="PS50977">
    <property type="entry name" value="HTH_TETR_2"/>
    <property type="match status" value="1"/>
</dbReference>
<protein>
    <submittedName>
        <fullName evidence="4">TetR/AcrR family transcriptional regulator</fullName>
    </submittedName>
</protein>
<dbReference type="PANTHER" id="PTHR43479:SF11">
    <property type="entry name" value="ACREF_ENVCD OPERON REPRESSOR-RELATED"/>
    <property type="match status" value="1"/>
</dbReference>
<dbReference type="Pfam" id="PF00440">
    <property type="entry name" value="TetR_N"/>
    <property type="match status" value="1"/>
</dbReference>
<feature type="domain" description="HTH tetR-type" evidence="3">
    <location>
        <begin position="21"/>
        <end position="81"/>
    </location>
</feature>
<dbReference type="Gene3D" id="1.10.357.10">
    <property type="entry name" value="Tetracycline Repressor, domain 2"/>
    <property type="match status" value="1"/>
</dbReference>
<dbReference type="InterPro" id="IPR009057">
    <property type="entry name" value="Homeodomain-like_sf"/>
</dbReference>
<reference evidence="4" key="1">
    <citation type="journal article" date="2021" name="Environ. Microbiol.">
        <title>Genomic characterization of three novel Desulfobacterota classes expand the metabolic and phylogenetic diversity of the phylum.</title>
        <authorList>
            <person name="Murphy C.L."/>
            <person name="Biggerstaff J."/>
            <person name="Eichhorn A."/>
            <person name="Ewing E."/>
            <person name="Shahan R."/>
            <person name="Soriano D."/>
            <person name="Stewart S."/>
            <person name="VanMol K."/>
            <person name="Walker R."/>
            <person name="Walters P."/>
            <person name="Elshahed M.S."/>
            <person name="Youssef N.H."/>
        </authorList>
    </citation>
    <scope>NUCLEOTIDE SEQUENCE</scope>
    <source>
        <strain evidence="4">Zod_Metabat.24</strain>
    </source>
</reference>
<dbReference type="AlphaFoldDB" id="A0A9D8KE14"/>
<dbReference type="InterPro" id="IPR050624">
    <property type="entry name" value="HTH-type_Tx_Regulator"/>
</dbReference>
<sequence length="209" mass="24914">MKPVNNYQPIDFKEPIQERSKKTREKILDAAKELFAENGFEETTTHLIASGAGISIGGVYAHFKNKEEIFLHVLERRSREIYNFTKGRVEEMMARDMSIDEGLEYYLREIYRAHTKYGKLNFEMNRFITMNDKAAAIHDHWEWEETKEIAKWLERRKEELDVEDPEVALIIASRAVHEVFHYLYKNRDRVDENRILKGLITMLKKFIKK</sequence>
<evidence type="ECO:0000256" key="2">
    <source>
        <dbReference type="PROSITE-ProRule" id="PRU00335"/>
    </source>
</evidence>
<organism evidence="4 5">
    <name type="scientific">Candidatus Zymogenus saltonus</name>
    <dbReference type="NCBI Taxonomy" id="2844893"/>
    <lineage>
        <taxon>Bacteria</taxon>
        <taxon>Deltaproteobacteria</taxon>
        <taxon>Candidatus Zymogenia</taxon>
        <taxon>Candidatus Zymogeniales</taxon>
        <taxon>Candidatus Zymogenaceae</taxon>
        <taxon>Candidatus Zymogenus</taxon>
    </lineage>
</organism>